<evidence type="ECO:0000256" key="1">
    <source>
        <dbReference type="ARBA" id="ARBA00004442"/>
    </source>
</evidence>
<dbReference type="Gene3D" id="1.20.1600.10">
    <property type="entry name" value="Outer membrane efflux proteins (OEP)"/>
    <property type="match status" value="1"/>
</dbReference>
<keyword evidence="7" id="KW-0998">Cell outer membrane</keyword>
<name>A0A1G8E5Q1_9PROT</name>
<accession>A0A1G8E5Q1</accession>
<gene>
    <name evidence="10" type="ORF">SAMN05421742_10944</name>
</gene>
<dbReference type="EMBL" id="FNCV01000009">
    <property type="protein sequence ID" value="SDH65276.1"/>
    <property type="molecule type" value="Genomic_DNA"/>
</dbReference>
<comment type="similarity">
    <text evidence="2">Belongs to the outer membrane factor (OMF) (TC 1.B.17) family.</text>
</comment>
<evidence type="ECO:0000256" key="6">
    <source>
        <dbReference type="ARBA" id="ARBA00023136"/>
    </source>
</evidence>
<evidence type="ECO:0000256" key="8">
    <source>
        <dbReference type="SAM" id="Coils"/>
    </source>
</evidence>
<dbReference type="GO" id="GO:0009279">
    <property type="term" value="C:cell outer membrane"/>
    <property type="evidence" value="ECO:0007669"/>
    <property type="project" value="UniProtKB-SubCell"/>
</dbReference>
<dbReference type="GO" id="GO:0015562">
    <property type="term" value="F:efflux transmembrane transporter activity"/>
    <property type="evidence" value="ECO:0007669"/>
    <property type="project" value="InterPro"/>
</dbReference>
<evidence type="ECO:0000256" key="4">
    <source>
        <dbReference type="ARBA" id="ARBA00022452"/>
    </source>
</evidence>
<proteinExistence type="inferred from homology"/>
<dbReference type="STRING" id="83401.SAMN05421742_10944"/>
<keyword evidence="6" id="KW-0472">Membrane</keyword>
<keyword evidence="5" id="KW-0812">Transmembrane</keyword>
<dbReference type="GO" id="GO:0015288">
    <property type="term" value="F:porin activity"/>
    <property type="evidence" value="ECO:0007669"/>
    <property type="project" value="TreeGrafter"/>
</dbReference>
<feature type="coiled-coil region" evidence="8">
    <location>
        <begin position="358"/>
        <end position="416"/>
    </location>
</feature>
<keyword evidence="8" id="KW-0175">Coiled coil</keyword>
<evidence type="ECO:0000256" key="7">
    <source>
        <dbReference type="ARBA" id="ARBA00023237"/>
    </source>
</evidence>
<reference evidence="11" key="1">
    <citation type="submission" date="2016-10" db="EMBL/GenBank/DDBJ databases">
        <authorList>
            <person name="Varghese N."/>
            <person name="Submissions S."/>
        </authorList>
    </citation>
    <scope>NUCLEOTIDE SEQUENCE [LARGE SCALE GENOMIC DNA]</scope>
    <source>
        <strain evidence="11">930I</strain>
    </source>
</reference>
<dbReference type="AlphaFoldDB" id="A0A1G8E5Q1"/>
<feature type="signal peptide" evidence="9">
    <location>
        <begin position="1"/>
        <end position="35"/>
    </location>
</feature>
<keyword evidence="11" id="KW-1185">Reference proteome</keyword>
<evidence type="ECO:0000256" key="5">
    <source>
        <dbReference type="ARBA" id="ARBA00022692"/>
    </source>
</evidence>
<dbReference type="InterPro" id="IPR051906">
    <property type="entry name" value="TolC-like"/>
</dbReference>
<comment type="subcellular location">
    <subcellularLocation>
        <location evidence="1">Cell outer membrane</location>
    </subcellularLocation>
</comment>
<evidence type="ECO:0000256" key="2">
    <source>
        <dbReference type="ARBA" id="ARBA00007613"/>
    </source>
</evidence>
<dbReference type="NCBIfam" id="TIGR01844">
    <property type="entry name" value="type_I_sec_TolC"/>
    <property type="match status" value="1"/>
</dbReference>
<dbReference type="GO" id="GO:1990281">
    <property type="term" value="C:efflux pump complex"/>
    <property type="evidence" value="ECO:0007669"/>
    <property type="project" value="TreeGrafter"/>
</dbReference>
<protein>
    <submittedName>
        <fullName evidence="10">Outer membrane protein</fullName>
    </submittedName>
</protein>
<dbReference type="InterPro" id="IPR003423">
    <property type="entry name" value="OMP_efflux"/>
</dbReference>
<evidence type="ECO:0000313" key="11">
    <source>
        <dbReference type="Proteomes" id="UP000217076"/>
    </source>
</evidence>
<dbReference type="RefSeq" id="WP_092620782.1">
    <property type="nucleotide sequence ID" value="NZ_FNCV01000009.1"/>
</dbReference>
<dbReference type="PANTHER" id="PTHR30026:SF22">
    <property type="entry name" value="OUTER MEMBRANE EFFLUX PROTEIN"/>
    <property type="match status" value="1"/>
</dbReference>
<keyword evidence="4" id="KW-1134">Transmembrane beta strand</keyword>
<dbReference type="OrthoDB" id="9789368at2"/>
<dbReference type="PANTHER" id="PTHR30026">
    <property type="entry name" value="OUTER MEMBRANE PROTEIN TOLC"/>
    <property type="match status" value="1"/>
</dbReference>
<dbReference type="InterPro" id="IPR010130">
    <property type="entry name" value="T1SS_OMP_TolC"/>
</dbReference>
<keyword evidence="3" id="KW-0813">Transport</keyword>
<dbReference type="Pfam" id="PF02321">
    <property type="entry name" value="OEP"/>
    <property type="match status" value="2"/>
</dbReference>
<sequence>MPPVAKTPSPRRRLLARTLPVLLGLAVAAPQPALAETLEEALIAAYQGNPALEASRAELRAVDENVPQALAGWRPDVTLSGGLSRTWRTSNQSAKYTDNYTGRTLSAEVTQNLFDGFQTTYGVEEAEFTVMAQRYRLLSVEQDVLLEAVQAYLDVVRDIAVVELNTNNEQVLRRQLEATQDRFRVGEITRTDVSQAEARLAGAIADRIQAEGNLQSSRATYQRVIGHPPESLEATRPVNGLPKDLEAAIELALTGAPAVRAADYTARAAEANIEQTKGQLLPSLDVSASVSRGLHTTAPDSMSEDAQIAATLTVPLYQGGGVYSQLRQAKHTAGQRRIQVEEARQSARETVATAWDNLSTAQARIKSIRAQIEAAEIALEGVQREAQVGSRTVLDVLDAEQELLNARVDLVEAQRDEALTSFQLLSAIGRMTAAGLGLGTGLYDPGQHYDEVRDQWFGGNVEADKDSRWMPQNGDK</sequence>
<dbReference type="SUPFAM" id="SSF56954">
    <property type="entry name" value="Outer membrane efflux proteins (OEP)"/>
    <property type="match status" value="1"/>
</dbReference>
<feature type="chain" id="PRO_5011517953" evidence="9">
    <location>
        <begin position="36"/>
        <end position="476"/>
    </location>
</feature>
<dbReference type="Proteomes" id="UP000217076">
    <property type="component" value="Unassembled WGS sequence"/>
</dbReference>
<evidence type="ECO:0000256" key="9">
    <source>
        <dbReference type="SAM" id="SignalP"/>
    </source>
</evidence>
<organism evidence="10 11">
    <name type="scientific">Roseospirillum parvum</name>
    <dbReference type="NCBI Taxonomy" id="83401"/>
    <lineage>
        <taxon>Bacteria</taxon>
        <taxon>Pseudomonadati</taxon>
        <taxon>Pseudomonadota</taxon>
        <taxon>Alphaproteobacteria</taxon>
        <taxon>Rhodospirillales</taxon>
        <taxon>Rhodospirillaceae</taxon>
        <taxon>Roseospirillum</taxon>
    </lineage>
</organism>
<evidence type="ECO:0000256" key="3">
    <source>
        <dbReference type="ARBA" id="ARBA00022448"/>
    </source>
</evidence>
<evidence type="ECO:0000313" key="10">
    <source>
        <dbReference type="EMBL" id="SDH65276.1"/>
    </source>
</evidence>
<keyword evidence="9" id="KW-0732">Signal</keyword>